<feature type="binding site" evidence="2">
    <location>
        <begin position="92"/>
        <end position="94"/>
    </location>
    <ligand>
        <name>substrate</name>
    </ligand>
</feature>
<dbReference type="HAMAP" id="MF_01139">
    <property type="entry name" value="ISPT"/>
    <property type="match status" value="1"/>
</dbReference>
<reference evidence="3 4" key="1">
    <citation type="submission" date="2020-01" db="EMBL/GenBank/DDBJ databases">
        <title>Draft genome sequence of Cand. Neptunochlamydia vexilliferae K9.</title>
        <authorList>
            <person name="Schulz F."/>
            <person name="Koestlbacher S."/>
            <person name="Wascher F."/>
            <person name="Pizzetti I."/>
            <person name="Horn M."/>
        </authorList>
    </citation>
    <scope>NUCLEOTIDE SEQUENCE [LARGE SCALE GENOMIC DNA]</scope>
    <source>
        <strain evidence="3 4">K9</strain>
    </source>
</reference>
<feature type="binding site" evidence="2">
    <location>
        <position position="52"/>
    </location>
    <ligand>
        <name>substrate</name>
    </ligand>
</feature>
<feature type="active site" description="Proton acceptor" evidence="2">
    <location>
        <position position="95"/>
    </location>
</feature>
<dbReference type="NCBIfam" id="TIGR00055">
    <property type="entry name" value="uppS"/>
    <property type="match status" value="1"/>
</dbReference>
<feature type="binding site" evidence="2">
    <location>
        <begin position="221"/>
        <end position="223"/>
    </location>
    <ligand>
        <name>substrate</name>
    </ligand>
</feature>
<keyword evidence="1 2" id="KW-0808">Transferase</keyword>
<keyword evidence="2" id="KW-0460">Magnesium</keyword>
<dbReference type="InterPro" id="IPR036424">
    <property type="entry name" value="UPP_synth-like_sf"/>
</dbReference>
<dbReference type="Proteomes" id="UP001194714">
    <property type="component" value="Unassembled WGS sequence"/>
</dbReference>
<dbReference type="EMBL" id="JAAEJV010000003">
    <property type="protein sequence ID" value="MBF5058711.1"/>
    <property type="molecule type" value="Genomic_DNA"/>
</dbReference>
<gene>
    <name evidence="3" type="ORF">NEPTK9_000210</name>
</gene>
<feature type="binding site" evidence="2">
    <location>
        <position position="47"/>
    </location>
    <ligand>
        <name>Mg(2+)</name>
        <dbReference type="ChEBI" id="CHEBI:18420"/>
    </ligand>
</feature>
<dbReference type="InterPro" id="IPR001441">
    <property type="entry name" value="UPP_synth-like"/>
</dbReference>
<comment type="similarity">
    <text evidence="2">Belongs to the UPP synthase family.</text>
</comment>
<evidence type="ECO:0000313" key="3">
    <source>
        <dbReference type="EMBL" id="MBF5058711.1"/>
    </source>
</evidence>
<protein>
    <recommendedName>
        <fullName evidence="2">Isoprenyl transferase</fullName>
        <ecNumber evidence="2">2.5.1.-</ecNumber>
    </recommendedName>
</protein>
<feature type="binding site" evidence="2">
    <location>
        <position position="98"/>
    </location>
    <ligand>
        <name>substrate</name>
    </ligand>
</feature>
<organism evidence="3 4">
    <name type="scientific">Candidatus Neptunichlamydia vexilliferae</name>
    <dbReference type="NCBI Taxonomy" id="1651774"/>
    <lineage>
        <taxon>Bacteria</taxon>
        <taxon>Pseudomonadati</taxon>
        <taxon>Chlamydiota</taxon>
        <taxon>Chlamydiia</taxon>
        <taxon>Parachlamydiales</taxon>
        <taxon>Simkaniaceae</taxon>
        <taxon>Candidatus Neptunichlamydia</taxon>
    </lineage>
</organism>
<dbReference type="EC" id="2.5.1.-" evidence="2"/>
<comment type="caution">
    <text evidence="3">The sequence shown here is derived from an EMBL/GenBank/DDBJ whole genome shotgun (WGS) entry which is preliminary data.</text>
</comment>
<feature type="active site" evidence="2">
    <location>
        <position position="47"/>
    </location>
</feature>
<feature type="binding site" evidence="2">
    <location>
        <position position="215"/>
    </location>
    <ligand>
        <name>substrate</name>
    </ligand>
</feature>
<accession>A0ABS0AX41</accession>
<feature type="binding site" evidence="2">
    <location>
        <begin position="48"/>
        <end position="51"/>
    </location>
    <ligand>
        <name>substrate</name>
    </ligand>
</feature>
<dbReference type="InterPro" id="IPR018520">
    <property type="entry name" value="UPP_synth-like_CS"/>
</dbReference>
<comment type="subunit">
    <text evidence="2">Homodimer.</text>
</comment>
<feature type="binding site" evidence="2">
    <location>
        <position position="96"/>
    </location>
    <ligand>
        <name>substrate</name>
    </ligand>
</feature>
<keyword evidence="2" id="KW-0479">Metal-binding</keyword>
<dbReference type="SUPFAM" id="SSF64005">
    <property type="entry name" value="Undecaprenyl diphosphate synthase"/>
    <property type="match status" value="1"/>
</dbReference>
<comment type="function">
    <text evidence="2">Catalyzes the condensation of isopentenyl diphosphate (IPP) with allylic pyrophosphates generating different type of terpenoids.</text>
</comment>
<proteinExistence type="inferred from homology"/>
<evidence type="ECO:0000256" key="1">
    <source>
        <dbReference type="ARBA" id="ARBA00022679"/>
    </source>
</evidence>
<dbReference type="PANTHER" id="PTHR10291">
    <property type="entry name" value="DEHYDRODOLICHYL DIPHOSPHATE SYNTHASE FAMILY MEMBER"/>
    <property type="match status" value="1"/>
</dbReference>
<evidence type="ECO:0000256" key="2">
    <source>
        <dbReference type="HAMAP-Rule" id="MF_01139"/>
    </source>
</evidence>
<dbReference type="PROSITE" id="PS01066">
    <property type="entry name" value="UPP_SYNTHASE"/>
    <property type="match status" value="1"/>
</dbReference>
<dbReference type="CDD" id="cd00475">
    <property type="entry name" value="Cis_IPPS"/>
    <property type="match status" value="1"/>
</dbReference>
<comment type="caution">
    <text evidence="2">Lacks conserved residue(s) required for the propagation of feature annotation.</text>
</comment>
<sequence length="266" mass="30585">MLKKVEFLGMGNNVNVTEAIEEPIYTEEEFAAVDPQLVPHHVAIVMDGNRRWAKKQGKPGEMGHWYGAENLDLIVRAASELGIKTLTAYSFSTENWNRSPHEVEVLMQLLEAYLINKREELVKEGVKLHTIGDIERFPSPVKKALEDTIQATKNCDRIDLVLALNYGGRDEIRRAMLKMEKAAARGEFEWENITEETISSYLDTAPWPDPELLIRPSGEQRVSNFLIWQISYSEIYVTDVLWPDFSKKNLLEAIIEYQNRSRRFGT</sequence>
<comment type="cofactor">
    <cofactor evidence="2">
        <name>Mg(2+)</name>
        <dbReference type="ChEBI" id="CHEBI:18420"/>
    </cofactor>
    <text evidence="2">Binds 2 magnesium ions per subunit.</text>
</comment>
<dbReference type="Gene3D" id="3.40.1180.10">
    <property type="entry name" value="Decaprenyl diphosphate synthase-like"/>
    <property type="match status" value="1"/>
</dbReference>
<evidence type="ECO:0000313" key="4">
    <source>
        <dbReference type="Proteomes" id="UP001194714"/>
    </source>
</evidence>
<name>A0ABS0AX41_9BACT</name>
<keyword evidence="4" id="KW-1185">Reference proteome</keyword>
<feature type="binding site" evidence="2">
    <location>
        <position position="234"/>
    </location>
    <ligand>
        <name>Mg(2+)</name>
        <dbReference type="ChEBI" id="CHEBI:18420"/>
    </ligand>
</feature>
<dbReference type="GO" id="GO:0016740">
    <property type="term" value="F:transferase activity"/>
    <property type="evidence" value="ECO:0007669"/>
    <property type="project" value="UniProtKB-KW"/>
</dbReference>
<dbReference type="PANTHER" id="PTHR10291:SF0">
    <property type="entry name" value="DEHYDRODOLICHYL DIPHOSPHATE SYNTHASE 2"/>
    <property type="match status" value="1"/>
</dbReference>
<dbReference type="Pfam" id="PF01255">
    <property type="entry name" value="Prenyltransf"/>
    <property type="match status" value="1"/>
</dbReference>
<feature type="binding site" evidence="2">
    <location>
        <position position="64"/>
    </location>
    <ligand>
        <name>substrate</name>
    </ligand>
</feature>